<evidence type="ECO:0000313" key="5">
    <source>
        <dbReference type="EMBL" id="ORY07157.1"/>
    </source>
</evidence>
<organism evidence="5 6">
    <name type="scientific">Clohesyomyces aquaticus</name>
    <dbReference type="NCBI Taxonomy" id="1231657"/>
    <lineage>
        <taxon>Eukaryota</taxon>
        <taxon>Fungi</taxon>
        <taxon>Dikarya</taxon>
        <taxon>Ascomycota</taxon>
        <taxon>Pezizomycotina</taxon>
        <taxon>Dothideomycetes</taxon>
        <taxon>Pleosporomycetidae</taxon>
        <taxon>Pleosporales</taxon>
        <taxon>Lindgomycetaceae</taxon>
        <taxon>Clohesyomyces</taxon>
    </lineage>
</organism>
<keyword evidence="4" id="KW-0732">Signal</keyword>
<comment type="caution">
    <text evidence="5">The sequence shown here is derived from an EMBL/GenBank/DDBJ whole genome shotgun (WGS) entry which is preliminary data.</text>
</comment>
<feature type="compositionally biased region" description="Polar residues" evidence="3">
    <location>
        <begin position="246"/>
        <end position="257"/>
    </location>
</feature>
<protein>
    <submittedName>
        <fullName evidence="5">Alpha/Beta hydrolase protein</fullName>
    </submittedName>
</protein>
<reference evidence="5 6" key="1">
    <citation type="submission" date="2016-07" db="EMBL/GenBank/DDBJ databases">
        <title>Pervasive Adenine N6-methylation of Active Genes in Fungi.</title>
        <authorList>
            <consortium name="DOE Joint Genome Institute"/>
            <person name="Mondo S.J."/>
            <person name="Dannebaum R.O."/>
            <person name="Kuo R.C."/>
            <person name="Labutti K."/>
            <person name="Haridas S."/>
            <person name="Kuo A."/>
            <person name="Salamov A."/>
            <person name="Ahrendt S.R."/>
            <person name="Lipzen A."/>
            <person name="Sullivan W."/>
            <person name="Andreopoulos W.B."/>
            <person name="Clum A."/>
            <person name="Lindquist E."/>
            <person name="Daum C."/>
            <person name="Ramamoorthy G.K."/>
            <person name="Gryganskyi A."/>
            <person name="Culley D."/>
            <person name="Magnuson J.K."/>
            <person name="James T.Y."/>
            <person name="O'Malley M.A."/>
            <person name="Stajich J.E."/>
            <person name="Spatafora J.W."/>
            <person name="Visel A."/>
            <person name="Grigoriev I.V."/>
        </authorList>
    </citation>
    <scope>NUCLEOTIDE SEQUENCE [LARGE SCALE GENOMIC DNA]</scope>
    <source>
        <strain evidence="5 6">CBS 115471</strain>
    </source>
</reference>
<dbReference type="Proteomes" id="UP000193144">
    <property type="component" value="Unassembled WGS sequence"/>
</dbReference>
<accession>A0A1Y1ZAX7</accession>
<feature type="chain" id="PRO_5012982800" evidence="4">
    <location>
        <begin position="21"/>
        <end position="334"/>
    </location>
</feature>
<dbReference type="GO" id="GO:0052689">
    <property type="term" value="F:carboxylic ester hydrolase activity"/>
    <property type="evidence" value="ECO:0007669"/>
    <property type="project" value="UniProtKB-ARBA"/>
</dbReference>
<sequence>MSPTGRVALLLSALSAFTAAQKLDASCADVVIFMARGNDAPYHDDRTFPLVDATCAKFTTSGMSCGYVEIQFDVTLGGPYCDQVAEGTRNGVSQITAFNQKCPNTNIVVNGYSEGAHVAGNVLGGPEVGGCTTVAGVSRNSAARQAIKAALLWGDVRHTANQVYNVDGAGRQKYPRTGSDLANLNTYSSVLRSYCAAGDPVCADGTVVEQHLNYFRLYTNDASDWIVSKIPKKTSSSSSSAQSGSTVVPTPSSGTVSATITPVGPTATGGAACGGYGQPVCESYPTPMITSSSKPSGTSYGYGHGSSNSTATYVPVHSETPVNACPVVYVTQYV</sequence>
<dbReference type="PANTHER" id="PTHR33630">
    <property type="entry name" value="CUTINASE RV1984C-RELATED-RELATED"/>
    <property type="match status" value="1"/>
</dbReference>
<dbReference type="Gene3D" id="3.40.50.1820">
    <property type="entry name" value="alpha/beta hydrolase"/>
    <property type="match status" value="1"/>
</dbReference>
<feature type="region of interest" description="Disordered" evidence="3">
    <location>
        <begin position="233"/>
        <end position="261"/>
    </location>
</feature>
<dbReference type="SUPFAM" id="SSF53474">
    <property type="entry name" value="alpha/beta-Hydrolases"/>
    <property type="match status" value="1"/>
</dbReference>
<evidence type="ECO:0000256" key="4">
    <source>
        <dbReference type="SAM" id="SignalP"/>
    </source>
</evidence>
<keyword evidence="2" id="KW-1015">Disulfide bond</keyword>
<keyword evidence="1 5" id="KW-0378">Hydrolase</keyword>
<feature type="compositionally biased region" description="Low complexity" evidence="3">
    <location>
        <begin position="233"/>
        <end position="245"/>
    </location>
</feature>
<dbReference type="AlphaFoldDB" id="A0A1Y1ZAX7"/>
<dbReference type="InterPro" id="IPR000675">
    <property type="entry name" value="Cutinase/axe"/>
</dbReference>
<dbReference type="EMBL" id="MCFA01000111">
    <property type="protein sequence ID" value="ORY07157.1"/>
    <property type="molecule type" value="Genomic_DNA"/>
</dbReference>
<dbReference type="OrthoDB" id="2586582at2759"/>
<evidence type="ECO:0000256" key="1">
    <source>
        <dbReference type="ARBA" id="ARBA00022801"/>
    </source>
</evidence>
<feature type="signal peptide" evidence="4">
    <location>
        <begin position="1"/>
        <end position="20"/>
    </location>
</feature>
<evidence type="ECO:0000256" key="3">
    <source>
        <dbReference type="SAM" id="MobiDB-lite"/>
    </source>
</evidence>
<evidence type="ECO:0000256" key="2">
    <source>
        <dbReference type="ARBA" id="ARBA00023157"/>
    </source>
</evidence>
<keyword evidence="6" id="KW-1185">Reference proteome</keyword>
<dbReference type="Pfam" id="PF01083">
    <property type="entry name" value="Cutinase"/>
    <property type="match status" value="1"/>
</dbReference>
<proteinExistence type="predicted"/>
<evidence type="ECO:0000313" key="6">
    <source>
        <dbReference type="Proteomes" id="UP000193144"/>
    </source>
</evidence>
<dbReference type="SMART" id="SM01110">
    <property type="entry name" value="Cutinase"/>
    <property type="match status" value="1"/>
</dbReference>
<dbReference type="InterPro" id="IPR029058">
    <property type="entry name" value="AB_hydrolase_fold"/>
</dbReference>
<gene>
    <name evidence="5" type="ORF">BCR34DRAFT_626507</name>
</gene>
<name>A0A1Y1ZAX7_9PLEO</name>
<dbReference type="PANTHER" id="PTHR33630:SF13">
    <property type="entry name" value="ACETYLXYLAN ESTERASE"/>
    <property type="match status" value="1"/>
</dbReference>